<comment type="similarity">
    <text evidence="2 24">Belongs to the bacterial diacylglycerol kinase family.</text>
</comment>
<evidence type="ECO:0000256" key="13">
    <source>
        <dbReference type="ARBA" id="ARBA00022840"/>
    </source>
</evidence>
<dbReference type="RefSeq" id="WP_062663396.1">
    <property type="nucleotide sequence ID" value="NZ_FIZX01000002.1"/>
</dbReference>
<evidence type="ECO:0000256" key="15">
    <source>
        <dbReference type="ARBA" id="ARBA00022989"/>
    </source>
</evidence>
<evidence type="ECO:0000256" key="23">
    <source>
        <dbReference type="PIRSR" id="PIRSR600829-4"/>
    </source>
</evidence>
<feature type="transmembrane region" description="Helical" evidence="24">
    <location>
        <begin position="36"/>
        <end position="52"/>
    </location>
</feature>
<feature type="binding site" evidence="21">
    <location>
        <begin position="23"/>
        <end position="26"/>
    </location>
    <ligand>
        <name>substrate</name>
    </ligand>
</feature>
<protein>
    <recommendedName>
        <fullName evidence="4 24">Diacylglycerol kinase</fullName>
        <ecNumber evidence="3 24">2.7.1.107</ecNumber>
    </recommendedName>
</protein>
<evidence type="ECO:0000256" key="7">
    <source>
        <dbReference type="ARBA" id="ARBA00022519"/>
    </source>
</evidence>
<dbReference type="CDD" id="cd14264">
    <property type="entry name" value="DAGK_IM"/>
    <property type="match status" value="1"/>
</dbReference>
<dbReference type="InterPro" id="IPR036945">
    <property type="entry name" value="DAGK_sf"/>
</dbReference>
<evidence type="ECO:0000256" key="17">
    <source>
        <dbReference type="ARBA" id="ARBA00023136"/>
    </source>
</evidence>
<comment type="cofactor">
    <cofactor evidence="23">
        <name>Mg(2+)</name>
        <dbReference type="ChEBI" id="CHEBI:18420"/>
    </cofactor>
    <text evidence="23">Mn(2+), Zn(2+), Cd(2+) and Co(2+) support activity to lesser extents.</text>
</comment>
<keyword evidence="6" id="KW-0444">Lipid biosynthesis</keyword>
<evidence type="ECO:0000256" key="14">
    <source>
        <dbReference type="ARBA" id="ARBA00022842"/>
    </source>
</evidence>
<keyword evidence="5" id="KW-1003">Cell membrane</keyword>
<keyword evidence="11 22" id="KW-0547">Nucleotide-binding</keyword>
<accession>A0A128F2D6</accession>
<evidence type="ECO:0000256" key="8">
    <source>
        <dbReference type="ARBA" id="ARBA00022679"/>
    </source>
</evidence>
<dbReference type="PANTHER" id="PTHR34299">
    <property type="entry name" value="DIACYLGLYCEROL KINASE"/>
    <property type="match status" value="1"/>
</dbReference>
<dbReference type="OrthoDB" id="9796011at2"/>
<keyword evidence="17 24" id="KW-0472">Membrane</keyword>
<keyword evidence="26" id="KW-1185">Reference proteome</keyword>
<keyword evidence="14 23" id="KW-0460">Magnesium</keyword>
<feature type="binding site" evidence="21">
    <location>
        <begin position="31"/>
        <end position="35"/>
    </location>
    <ligand>
        <name>substrate</name>
    </ligand>
</feature>
<evidence type="ECO:0000256" key="5">
    <source>
        <dbReference type="ARBA" id="ARBA00022475"/>
    </source>
</evidence>
<dbReference type="GO" id="GO:0005524">
    <property type="term" value="F:ATP binding"/>
    <property type="evidence" value="ECO:0007669"/>
    <property type="project" value="UniProtKB-KW"/>
</dbReference>
<feature type="binding site" evidence="22">
    <location>
        <position position="29"/>
    </location>
    <ligand>
        <name>ATP</name>
        <dbReference type="ChEBI" id="CHEBI:30616"/>
    </ligand>
</feature>
<proteinExistence type="inferred from homology"/>
<dbReference type="STRING" id="1796497.GCE9029_02307"/>
<keyword evidence="9 24" id="KW-0812">Transmembrane</keyword>
<feature type="transmembrane region" description="Helical" evidence="24">
    <location>
        <begin position="58"/>
        <end position="76"/>
    </location>
</feature>
<dbReference type="EMBL" id="FIZX01000002">
    <property type="protein sequence ID" value="CZF80957.1"/>
    <property type="molecule type" value="Genomic_DNA"/>
</dbReference>
<keyword evidence="15 24" id="KW-1133">Transmembrane helix</keyword>
<feature type="binding site" evidence="23">
    <location>
        <position position="29"/>
    </location>
    <ligand>
        <name>a divalent metal cation</name>
        <dbReference type="ChEBI" id="CHEBI:60240"/>
    </ligand>
</feature>
<dbReference type="GO" id="GO:0005886">
    <property type="term" value="C:plasma membrane"/>
    <property type="evidence" value="ECO:0007669"/>
    <property type="project" value="UniProtKB-SubCell"/>
</dbReference>
<dbReference type="PANTHER" id="PTHR34299:SF1">
    <property type="entry name" value="DIACYLGLYCEROL KINASE"/>
    <property type="match status" value="1"/>
</dbReference>
<keyword evidence="7 24" id="KW-0997">Cell inner membrane</keyword>
<evidence type="ECO:0000256" key="16">
    <source>
        <dbReference type="ARBA" id="ARBA00023098"/>
    </source>
</evidence>
<dbReference type="InterPro" id="IPR000829">
    <property type="entry name" value="DAGK"/>
</dbReference>
<evidence type="ECO:0000256" key="2">
    <source>
        <dbReference type="ARBA" id="ARBA00005967"/>
    </source>
</evidence>
<evidence type="ECO:0000256" key="1">
    <source>
        <dbReference type="ARBA" id="ARBA00004429"/>
    </source>
</evidence>
<evidence type="ECO:0000313" key="25">
    <source>
        <dbReference type="EMBL" id="CZF80957.1"/>
    </source>
</evidence>
<dbReference type="PROSITE" id="PS01069">
    <property type="entry name" value="DAGK_PROKAR"/>
    <property type="match status" value="1"/>
</dbReference>
<feature type="binding site" evidence="22">
    <location>
        <position position="77"/>
    </location>
    <ligand>
        <name>ATP</name>
        <dbReference type="ChEBI" id="CHEBI:30616"/>
    </ligand>
</feature>
<dbReference type="GO" id="GO:0004143">
    <property type="term" value="F:ATP-dependent diacylglycerol kinase activity"/>
    <property type="evidence" value="ECO:0007669"/>
    <property type="project" value="UniProtKB-EC"/>
</dbReference>
<dbReference type="AlphaFoldDB" id="A0A128F2D6"/>
<evidence type="ECO:0000256" key="10">
    <source>
        <dbReference type="ARBA" id="ARBA00022723"/>
    </source>
</evidence>
<keyword evidence="13 22" id="KW-0067">ATP-binding</keyword>
<comment type="subcellular location">
    <subcellularLocation>
        <location evidence="1 24">Cell inner membrane</location>
        <topology evidence="1 24">Multi-pass membrane protein</topology>
    </subcellularLocation>
</comment>
<keyword evidence="16 24" id="KW-0443">Lipid metabolism</keyword>
<comment type="function">
    <text evidence="24">Catalyzes the ATP-dependent phosphorylation of sn-l,2-diacylglycerol (DAG) to phosphatidic acid. Involved in the recycling of diacylglycerol produced as a by-product during membrane-derived oligosaccharide (MDO) biosynthesis.</text>
</comment>
<keyword evidence="19 24" id="KW-1208">Phospholipid metabolism</keyword>
<gene>
    <name evidence="25" type="primary">dgkA</name>
    <name evidence="25" type="ORF">GCE9029_02307</name>
</gene>
<dbReference type="GO" id="GO:0006654">
    <property type="term" value="P:phosphatidic acid biosynthetic process"/>
    <property type="evidence" value="ECO:0007669"/>
    <property type="project" value="InterPro"/>
</dbReference>
<evidence type="ECO:0000256" key="21">
    <source>
        <dbReference type="PIRSR" id="PIRSR600829-2"/>
    </source>
</evidence>
<evidence type="ECO:0000313" key="26">
    <source>
        <dbReference type="Proteomes" id="UP000071641"/>
    </source>
</evidence>
<keyword evidence="8 24" id="KW-0808">Transferase</keyword>
<dbReference type="Gene3D" id="1.10.287.3610">
    <property type="match status" value="1"/>
</dbReference>
<keyword evidence="18" id="KW-0594">Phospholipid biosynthesis</keyword>
<feature type="binding site" evidence="22">
    <location>
        <position position="10"/>
    </location>
    <ligand>
        <name>ATP</name>
        <dbReference type="ChEBI" id="CHEBI:30616"/>
    </ligand>
</feature>
<evidence type="ECO:0000256" key="18">
    <source>
        <dbReference type="ARBA" id="ARBA00023209"/>
    </source>
</evidence>
<evidence type="ECO:0000256" key="11">
    <source>
        <dbReference type="ARBA" id="ARBA00022741"/>
    </source>
</evidence>
<reference evidence="26" key="1">
    <citation type="submission" date="2016-02" db="EMBL/GenBank/DDBJ databases">
        <authorList>
            <person name="Rodrigo-Torres Lidia"/>
            <person name="Arahal R.David."/>
        </authorList>
    </citation>
    <scope>NUCLEOTIDE SEQUENCE [LARGE SCALE GENOMIC DNA]</scope>
    <source>
        <strain evidence="26">CECT 9029</strain>
    </source>
</reference>
<feature type="binding site" evidence="22">
    <location>
        <begin position="95"/>
        <end position="96"/>
    </location>
    <ligand>
        <name>ATP</name>
        <dbReference type="ChEBI" id="CHEBI:30616"/>
    </ligand>
</feature>
<evidence type="ECO:0000256" key="4">
    <source>
        <dbReference type="ARBA" id="ARBA00017575"/>
    </source>
</evidence>
<feature type="binding site" evidence="22">
    <location>
        <begin position="86"/>
        <end position="88"/>
    </location>
    <ligand>
        <name>ATP</name>
        <dbReference type="ChEBI" id="CHEBI:30616"/>
    </ligand>
</feature>
<dbReference type="EC" id="2.7.1.107" evidence="3 24"/>
<evidence type="ECO:0000256" key="20">
    <source>
        <dbReference type="PIRSR" id="PIRSR600829-1"/>
    </source>
</evidence>
<dbReference type="InterPro" id="IPR033718">
    <property type="entry name" value="DAGK_prok"/>
</dbReference>
<evidence type="ECO:0000256" key="6">
    <source>
        <dbReference type="ARBA" id="ARBA00022516"/>
    </source>
</evidence>
<evidence type="ECO:0000256" key="12">
    <source>
        <dbReference type="ARBA" id="ARBA00022777"/>
    </source>
</evidence>
<feature type="transmembrane region" description="Helical" evidence="24">
    <location>
        <begin position="97"/>
        <end position="118"/>
    </location>
</feature>
<evidence type="ECO:0000256" key="24">
    <source>
        <dbReference type="RuleBase" id="RU363065"/>
    </source>
</evidence>
<organism evidence="25 26">
    <name type="scientific">Grimontia celer</name>
    <dbReference type="NCBI Taxonomy" id="1796497"/>
    <lineage>
        <taxon>Bacteria</taxon>
        <taxon>Pseudomonadati</taxon>
        <taxon>Pseudomonadota</taxon>
        <taxon>Gammaproteobacteria</taxon>
        <taxon>Vibrionales</taxon>
        <taxon>Vibrionaceae</taxon>
        <taxon>Grimontia</taxon>
    </lineage>
</organism>
<feature type="binding site" evidence="21">
    <location>
        <position position="70"/>
    </location>
    <ligand>
        <name>substrate</name>
    </ligand>
</feature>
<evidence type="ECO:0000256" key="9">
    <source>
        <dbReference type="ARBA" id="ARBA00022692"/>
    </source>
</evidence>
<dbReference type="GO" id="GO:0046872">
    <property type="term" value="F:metal ion binding"/>
    <property type="evidence" value="ECO:0007669"/>
    <property type="project" value="UniProtKB-KW"/>
</dbReference>
<evidence type="ECO:0000256" key="19">
    <source>
        <dbReference type="ARBA" id="ARBA00023264"/>
    </source>
</evidence>
<name>A0A128F2D6_9GAMM</name>
<feature type="binding site" evidence="21">
    <location>
        <position position="99"/>
    </location>
    <ligand>
        <name>substrate</name>
    </ligand>
</feature>
<evidence type="ECO:0000256" key="3">
    <source>
        <dbReference type="ARBA" id="ARBA00012133"/>
    </source>
</evidence>
<dbReference type="Pfam" id="PF01219">
    <property type="entry name" value="DAGK_prokar"/>
    <property type="match status" value="1"/>
</dbReference>
<sequence>MKPNTTGLKRILHATGYSFQGLRAAWNNEAAFRQELVLLIVMTTLSFFLPVTQVEQLLMVASLFIVVIVELINSAIEAVVDRIGPERHELSGRAKDIGSAAVFIALLLVVITWGSFLLF</sequence>
<keyword evidence="12 24" id="KW-0418">Kinase</keyword>
<feature type="binding site" evidence="21">
    <location>
        <position position="10"/>
    </location>
    <ligand>
        <name>substrate</name>
    </ligand>
</feature>
<feature type="binding site" evidence="22">
    <location>
        <position position="17"/>
    </location>
    <ligand>
        <name>ATP</name>
        <dbReference type="ChEBI" id="CHEBI:30616"/>
    </ligand>
</feature>
<comment type="catalytic activity">
    <reaction evidence="24">
        <text>a 1,2-diacyl-sn-glycerol + ATP = a 1,2-diacyl-sn-glycero-3-phosphate + ADP + H(+)</text>
        <dbReference type="Rhea" id="RHEA:10272"/>
        <dbReference type="ChEBI" id="CHEBI:15378"/>
        <dbReference type="ChEBI" id="CHEBI:17815"/>
        <dbReference type="ChEBI" id="CHEBI:30616"/>
        <dbReference type="ChEBI" id="CHEBI:58608"/>
        <dbReference type="ChEBI" id="CHEBI:456216"/>
        <dbReference type="EC" id="2.7.1.107"/>
    </reaction>
</comment>
<feature type="active site" description="Proton acceptor" evidence="20">
    <location>
        <position position="70"/>
    </location>
</feature>
<keyword evidence="10 23" id="KW-0479">Metal-binding</keyword>
<feature type="binding site" evidence="23">
    <location>
        <position position="77"/>
    </location>
    <ligand>
        <name>a divalent metal cation</name>
        <dbReference type="ChEBI" id="CHEBI:60240"/>
    </ligand>
</feature>
<dbReference type="Proteomes" id="UP000071641">
    <property type="component" value="Unassembled WGS sequence"/>
</dbReference>
<evidence type="ECO:0000256" key="22">
    <source>
        <dbReference type="PIRSR" id="PIRSR600829-3"/>
    </source>
</evidence>